<dbReference type="EC" id="2.7.13.3" evidence="2"/>
<dbReference type="InterPro" id="IPR003661">
    <property type="entry name" value="HisK_dim/P_dom"/>
</dbReference>
<dbReference type="Pfam" id="PF00512">
    <property type="entry name" value="HisKA"/>
    <property type="match status" value="1"/>
</dbReference>
<dbReference type="PANTHER" id="PTHR43047:SF72">
    <property type="entry name" value="OSMOSENSING HISTIDINE PROTEIN KINASE SLN1"/>
    <property type="match status" value="1"/>
</dbReference>
<dbReference type="SUPFAM" id="SSF55785">
    <property type="entry name" value="PYP-like sensor domain (PAS domain)"/>
    <property type="match status" value="3"/>
</dbReference>
<keyword evidence="3" id="KW-0597">Phosphoprotein</keyword>
<feature type="compositionally biased region" description="Basic and acidic residues" evidence="6">
    <location>
        <begin position="265"/>
        <end position="275"/>
    </location>
</feature>
<keyword evidence="4" id="KW-0808">Transferase</keyword>
<evidence type="ECO:0000259" key="8">
    <source>
        <dbReference type="PROSITE" id="PS50112"/>
    </source>
</evidence>
<feature type="region of interest" description="Disordered" evidence="6">
    <location>
        <begin position="442"/>
        <end position="510"/>
    </location>
</feature>
<dbReference type="SMART" id="SM00387">
    <property type="entry name" value="HATPase_c"/>
    <property type="match status" value="1"/>
</dbReference>
<dbReference type="InterPro" id="IPR000014">
    <property type="entry name" value="PAS"/>
</dbReference>
<protein>
    <recommendedName>
        <fullName evidence="2">histidine kinase</fullName>
        <ecNumber evidence="2">2.7.13.3</ecNumber>
    </recommendedName>
</protein>
<feature type="region of interest" description="Disordered" evidence="6">
    <location>
        <begin position="400"/>
        <end position="423"/>
    </location>
</feature>
<dbReference type="SMART" id="SM00091">
    <property type="entry name" value="PAS"/>
    <property type="match status" value="4"/>
</dbReference>
<dbReference type="PROSITE" id="PS50109">
    <property type="entry name" value="HIS_KIN"/>
    <property type="match status" value="1"/>
</dbReference>
<dbReference type="InterPro" id="IPR013767">
    <property type="entry name" value="PAS_fold"/>
</dbReference>
<dbReference type="Pfam" id="PF02518">
    <property type="entry name" value="HATPase_c"/>
    <property type="match status" value="1"/>
</dbReference>
<feature type="region of interest" description="Disordered" evidence="6">
    <location>
        <begin position="225"/>
        <end position="277"/>
    </location>
</feature>
<dbReference type="SUPFAM" id="SSF55874">
    <property type="entry name" value="ATPase domain of HSP90 chaperone/DNA topoisomerase II/histidine kinase"/>
    <property type="match status" value="1"/>
</dbReference>
<dbReference type="Gene3D" id="3.30.450.20">
    <property type="entry name" value="PAS domain"/>
    <property type="match status" value="2"/>
</dbReference>
<dbReference type="PROSITE" id="PS50112">
    <property type="entry name" value="PAS"/>
    <property type="match status" value="1"/>
</dbReference>
<dbReference type="Proteomes" id="UP001549076">
    <property type="component" value="Unassembled WGS sequence"/>
</dbReference>
<feature type="compositionally biased region" description="Pro residues" evidence="6">
    <location>
        <begin position="252"/>
        <end position="261"/>
    </location>
</feature>
<name>A0ABV2N509_9HYPH</name>
<dbReference type="CDD" id="cd00082">
    <property type="entry name" value="HisKA"/>
    <property type="match status" value="1"/>
</dbReference>
<dbReference type="RefSeq" id="WP_354198182.1">
    <property type="nucleotide sequence ID" value="NZ_JBEPML010000018.1"/>
</dbReference>
<evidence type="ECO:0000313" key="9">
    <source>
        <dbReference type="EMBL" id="MET3793897.1"/>
    </source>
</evidence>
<dbReference type="PANTHER" id="PTHR43047">
    <property type="entry name" value="TWO-COMPONENT HISTIDINE PROTEIN KINASE"/>
    <property type="match status" value="1"/>
</dbReference>
<keyword evidence="5" id="KW-0418">Kinase</keyword>
<evidence type="ECO:0000256" key="3">
    <source>
        <dbReference type="ARBA" id="ARBA00022553"/>
    </source>
</evidence>
<dbReference type="CDD" id="cd00130">
    <property type="entry name" value="PAS"/>
    <property type="match status" value="1"/>
</dbReference>
<accession>A0ABV2N509</accession>
<feature type="compositionally biased region" description="Low complexity" evidence="6">
    <location>
        <begin position="479"/>
        <end position="490"/>
    </location>
</feature>
<proteinExistence type="predicted"/>
<comment type="catalytic activity">
    <reaction evidence="1">
        <text>ATP + protein L-histidine = ADP + protein N-phospho-L-histidine.</text>
        <dbReference type="EC" id="2.7.13.3"/>
    </reaction>
</comment>
<feature type="domain" description="PAS" evidence="8">
    <location>
        <begin position="722"/>
        <end position="792"/>
    </location>
</feature>
<evidence type="ECO:0000256" key="4">
    <source>
        <dbReference type="ARBA" id="ARBA00022679"/>
    </source>
</evidence>
<evidence type="ECO:0000256" key="5">
    <source>
        <dbReference type="ARBA" id="ARBA00022777"/>
    </source>
</evidence>
<dbReference type="Gene3D" id="1.10.287.130">
    <property type="match status" value="1"/>
</dbReference>
<dbReference type="EMBL" id="JBEPML010000018">
    <property type="protein sequence ID" value="MET3793897.1"/>
    <property type="molecule type" value="Genomic_DNA"/>
</dbReference>
<dbReference type="InterPro" id="IPR004358">
    <property type="entry name" value="Sig_transdc_His_kin-like_C"/>
</dbReference>
<evidence type="ECO:0000256" key="2">
    <source>
        <dbReference type="ARBA" id="ARBA00012438"/>
    </source>
</evidence>
<feature type="domain" description="Histidine kinase" evidence="7">
    <location>
        <begin position="865"/>
        <end position="1086"/>
    </location>
</feature>
<reference evidence="9 10" key="1">
    <citation type="submission" date="2024-06" db="EMBL/GenBank/DDBJ databases">
        <title>Genomic Encyclopedia of Type Strains, Phase IV (KMG-IV): sequencing the most valuable type-strain genomes for metagenomic binning, comparative biology and taxonomic classification.</title>
        <authorList>
            <person name="Goeker M."/>
        </authorList>
    </citation>
    <scope>NUCLEOTIDE SEQUENCE [LARGE SCALE GENOMIC DNA]</scope>
    <source>
        <strain evidence="9 10">DSM 27865</strain>
    </source>
</reference>
<feature type="compositionally biased region" description="Basic and acidic residues" evidence="6">
    <location>
        <begin position="464"/>
        <end position="478"/>
    </location>
</feature>
<dbReference type="InterPro" id="IPR036890">
    <property type="entry name" value="HATPase_C_sf"/>
</dbReference>
<dbReference type="InterPro" id="IPR036097">
    <property type="entry name" value="HisK_dim/P_sf"/>
</dbReference>
<evidence type="ECO:0000313" key="10">
    <source>
        <dbReference type="Proteomes" id="UP001549076"/>
    </source>
</evidence>
<dbReference type="PRINTS" id="PR00344">
    <property type="entry name" value="BCTRLSENSOR"/>
</dbReference>
<feature type="compositionally biased region" description="Basic and acidic residues" evidence="6">
    <location>
        <begin position="231"/>
        <end position="250"/>
    </location>
</feature>
<dbReference type="Pfam" id="PF13426">
    <property type="entry name" value="PAS_9"/>
    <property type="match status" value="1"/>
</dbReference>
<evidence type="ECO:0000256" key="6">
    <source>
        <dbReference type="SAM" id="MobiDB-lite"/>
    </source>
</evidence>
<dbReference type="InterPro" id="IPR035965">
    <property type="entry name" value="PAS-like_dom_sf"/>
</dbReference>
<dbReference type="NCBIfam" id="TIGR00229">
    <property type="entry name" value="sensory_box"/>
    <property type="match status" value="1"/>
</dbReference>
<gene>
    <name evidence="9" type="ORF">ABID37_004136</name>
</gene>
<dbReference type="CDD" id="cd00075">
    <property type="entry name" value="HATPase"/>
    <property type="match status" value="1"/>
</dbReference>
<dbReference type="InterPro" id="IPR003594">
    <property type="entry name" value="HATPase_dom"/>
</dbReference>
<dbReference type="SMART" id="SM00388">
    <property type="entry name" value="HisKA"/>
    <property type="match status" value="1"/>
</dbReference>
<comment type="caution">
    <text evidence="9">The sequence shown here is derived from an EMBL/GenBank/DDBJ whole genome shotgun (WGS) entry which is preliminary data.</text>
</comment>
<sequence>MPPATYSFLDVAVLDTVRQRFAVGDAMVILAADLGRVLWANGPGAALLGHAQVDAAIGAEAGLPAVARRQIAATPGYPDIGGDRPLLVRLTSGVSGAATPLLASGVTMPDGEKALLLVAPIVSDAAAPDPRALGGFDENAQFLAFIDGDGRVEASSAGFTELAIPAATLVALVKDVAHERDRMVKRLISAGARSYPAGMARLSDEPVRHLLVVVDEGVADAETIRGSAARSARDEAGSHHDHWYFSHEDGPEPPPAWPDSAPPADLREPQERPRAEAQPVRFVWRTDAQGRFSMLSDEFAAAVGAPAADVIGRRFREVATAFGFDPAGEVADLLERRDTWSGRSVLWPIAGTELRAPVDLAALPVYNREREFEGFRGFGVVRMAEARPDPERIGLALVPNAPEPAPAADEDKPADPFNGEVPALSIAPRPERRFTDKVIKLAEHRPPVHEPPANDRTLSTSERNAFREIAERLRKDSGADAGASAVGKPARPAPPEQQREAPPKAGQPAGRSLLDYVQDEDDDSLTNADFRDARLDGNDVAPVEPDGTLPAEEPRQAEPAAFAPPLQRAGFVPSAFAAARQAPDTTILARLPVPVLIHSGDALHYANAEFLDLTGYQTVEELEAAGGLDTLFIDPHADEPDAERDAGTNGRDEVRHALFLRKRDGSEFPIEAILRSVPWQDGAALLLVLRRAGEDLGRPQAEVLPPAASAATQADIAELKARISEMRTIIDTATDGVVLIGRDGSIRSISRPAEALFGFDSDDVTGKPFASLFAIESQRAARDYLAGLSEPGVASVLNDGREVIGRESQGRFIPLFMTIGRLPGDSGFCAVVRDITQWKRAEEDLTQARALAERASSQKSDFLARISHEIRTPLNAIIGFSELMVDEKFGPIANDRYRDYLRDINRSGNHVLDLVNDLLDISKIEAGQQEMDYEAVSLNDTLAETVALMQPQANRERVIIRSSFASRLPDVVADLRSVRQIALNILSNAIRYTQAGGQVIVSTAYEPSGDVVMRVRDTGIGMTQAEIEQALKPFKQVNALKRARGDGTGLGLPLTKAMVEANRARFTITSTPGEGTLVEIAFPSVRVLAG</sequence>
<dbReference type="SUPFAM" id="SSF47384">
    <property type="entry name" value="Homodimeric domain of signal transducing histidine kinase"/>
    <property type="match status" value="1"/>
</dbReference>
<dbReference type="Gene3D" id="3.30.565.10">
    <property type="entry name" value="Histidine kinase-like ATPase, C-terminal domain"/>
    <property type="match status" value="1"/>
</dbReference>
<dbReference type="Pfam" id="PF00989">
    <property type="entry name" value="PAS"/>
    <property type="match status" value="1"/>
</dbReference>
<organism evidence="9 10">
    <name type="scientific">Aquamicrobium terrae</name>
    <dbReference type="NCBI Taxonomy" id="1324945"/>
    <lineage>
        <taxon>Bacteria</taxon>
        <taxon>Pseudomonadati</taxon>
        <taxon>Pseudomonadota</taxon>
        <taxon>Alphaproteobacteria</taxon>
        <taxon>Hyphomicrobiales</taxon>
        <taxon>Phyllobacteriaceae</taxon>
        <taxon>Aquamicrobium</taxon>
    </lineage>
</organism>
<evidence type="ECO:0000256" key="1">
    <source>
        <dbReference type="ARBA" id="ARBA00000085"/>
    </source>
</evidence>
<feature type="region of interest" description="Disordered" evidence="6">
    <location>
        <begin position="531"/>
        <end position="555"/>
    </location>
</feature>
<dbReference type="InterPro" id="IPR005467">
    <property type="entry name" value="His_kinase_dom"/>
</dbReference>
<keyword evidence="10" id="KW-1185">Reference proteome</keyword>
<evidence type="ECO:0000259" key="7">
    <source>
        <dbReference type="PROSITE" id="PS50109"/>
    </source>
</evidence>